<dbReference type="PANTHER" id="PTHR43201:SF5">
    <property type="entry name" value="MEDIUM-CHAIN ACYL-COA LIGASE ACSF2, MITOCHONDRIAL"/>
    <property type="match status" value="1"/>
</dbReference>
<dbReference type="PANTHER" id="PTHR43201">
    <property type="entry name" value="ACYL-COA SYNTHETASE"/>
    <property type="match status" value="1"/>
</dbReference>
<dbReference type="Gene3D" id="3.30.300.30">
    <property type="match status" value="1"/>
</dbReference>
<organism evidence="4 5">
    <name type="scientific">Costertonia aggregata</name>
    <dbReference type="NCBI Taxonomy" id="343403"/>
    <lineage>
        <taxon>Bacteria</taxon>
        <taxon>Pseudomonadati</taxon>
        <taxon>Bacteroidota</taxon>
        <taxon>Flavobacteriia</taxon>
        <taxon>Flavobacteriales</taxon>
        <taxon>Flavobacteriaceae</taxon>
        <taxon>Costertonia</taxon>
    </lineage>
</organism>
<evidence type="ECO:0000313" key="5">
    <source>
        <dbReference type="Proteomes" id="UP000509302"/>
    </source>
</evidence>
<evidence type="ECO:0000259" key="3">
    <source>
        <dbReference type="Pfam" id="PF00501"/>
    </source>
</evidence>
<evidence type="ECO:0000256" key="2">
    <source>
        <dbReference type="ARBA" id="ARBA00022598"/>
    </source>
</evidence>
<dbReference type="EMBL" id="CP058595">
    <property type="protein sequence ID" value="QLG47153.1"/>
    <property type="molecule type" value="Genomic_DNA"/>
</dbReference>
<dbReference type="Gene3D" id="3.40.50.12780">
    <property type="entry name" value="N-terminal domain of ligase-like"/>
    <property type="match status" value="1"/>
</dbReference>
<feature type="domain" description="AMP-dependent synthetase/ligase" evidence="3">
    <location>
        <begin position="56"/>
        <end position="207"/>
    </location>
</feature>
<evidence type="ECO:0000313" key="4">
    <source>
        <dbReference type="EMBL" id="QLG47153.1"/>
    </source>
</evidence>
<keyword evidence="2" id="KW-0436">Ligase</keyword>
<dbReference type="RefSeq" id="WP_179243430.1">
    <property type="nucleotide sequence ID" value="NZ_CP058595.1"/>
</dbReference>
<name>A0A7H9AUI4_9FLAO</name>
<dbReference type="KEGG" id="cagg:HYG79_17900"/>
<evidence type="ECO:0000256" key="1">
    <source>
        <dbReference type="ARBA" id="ARBA00006432"/>
    </source>
</evidence>
<accession>A0A7H9AUI4</accession>
<reference evidence="4 5" key="1">
    <citation type="journal article" date="2006" name="Int. J. Syst. Evol. Microbiol.">
        <title>Costertonia aggregata gen. nov., sp. nov., a mesophilic marine bacterium of the family Flavobacteriaceae, isolated from a mature biofilm.</title>
        <authorList>
            <person name="Kwon K.K."/>
            <person name="Lee Y.K."/>
            <person name="Lee H.K."/>
        </authorList>
    </citation>
    <scope>NUCLEOTIDE SEQUENCE [LARGE SCALE GENOMIC DNA]</scope>
    <source>
        <strain evidence="4 5">KCCM 42265</strain>
    </source>
</reference>
<dbReference type="Proteomes" id="UP000509302">
    <property type="component" value="Chromosome"/>
</dbReference>
<protein>
    <submittedName>
        <fullName evidence="4">AMP-binding protein</fullName>
    </submittedName>
</protein>
<dbReference type="InterPro" id="IPR042099">
    <property type="entry name" value="ANL_N_sf"/>
</dbReference>
<dbReference type="SUPFAM" id="SSF56801">
    <property type="entry name" value="Acetyl-CoA synthetase-like"/>
    <property type="match status" value="1"/>
</dbReference>
<dbReference type="InterPro" id="IPR045851">
    <property type="entry name" value="AMP-bd_C_sf"/>
</dbReference>
<dbReference type="GO" id="GO:0006631">
    <property type="term" value="P:fatty acid metabolic process"/>
    <property type="evidence" value="ECO:0007669"/>
    <property type="project" value="TreeGrafter"/>
</dbReference>
<comment type="similarity">
    <text evidence="1">Belongs to the ATP-dependent AMP-binding enzyme family.</text>
</comment>
<keyword evidence="5" id="KW-1185">Reference proteome</keyword>
<dbReference type="GO" id="GO:0031956">
    <property type="term" value="F:medium-chain fatty acid-CoA ligase activity"/>
    <property type="evidence" value="ECO:0007669"/>
    <property type="project" value="TreeGrafter"/>
</dbReference>
<sequence length="362" mass="39914">MRPFHNVHPDFRLNNVHYTFTDLKEVAYSFIKEGRPFEKVIGVFLLDWLDDSDFVTVHTSGSTGIPKPISLKKEHMVNSALATGSFFGLSSGDKALHCLPTGFIAGKMMLVRALVLGLHIDVVTPSSSPLQQVEKRYDFGAMVPLQLQNSIENIDIIDTLIIGGAPLSGALKAKVKKMDAHIFETYGMTETITHIAVKQINKTLSIGTDNVDDVFTALPNVYFEIDERGCLIIDAPKISNIPIITNDIVDLISTTKFRWLGRYDNIINSGGIKLIPEQIESILSQTISNTFFVAGLPDDMLGESLVLVVEGNISVEHVKKILNKTNGLSKHQIPKDVFVLPKFSKAKNGKINRSNTLALLTT</sequence>
<dbReference type="AlphaFoldDB" id="A0A7H9AUI4"/>
<dbReference type="InterPro" id="IPR000873">
    <property type="entry name" value="AMP-dep_synth/lig_dom"/>
</dbReference>
<proteinExistence type="inferred from homology"/>
<dbReference type="Pfam" id="PF00501">
    <property type="entry name" value="AMP-binding"/>
    <property type="match status" value="1"/>
</dbReference>
<gene>
    <name evidence="4" type="ORF">HYG79_17900</name>
</gene>